<dbReference type="Proteomes" id="UP000244896">
    <property type="component" value="Chromosome"/>
</dbReference>
<dbReference type="InterPro" id="IPR011050">
    <property type="entry name" value="Pectin_lyase_fold/virulence"/>
</dbReference>
<evidence type="ECO:0000256" key="1">
    <source>
        <dbReference type="ARBA" id="ARBA00022729"/>
    </source>
</evidence>
<reference evidence="2 3" key="1">
    <citation type="journal article" date="2018" name="Syst. Appl. Microbiol.">
        <title>Ereboglobus luteus gen. nov. sp. nov. from cockroach guts, and new insights into the oxygen relationship of the genera Opitutus and Didymococcus (Verrucomicrobia: Opitutaceae).</title>
        <authorList>
            <person name="Tegtmeier D."/>
            <person name="Belitz A."/>
            <person name="Radek R."/>
            <person name="Heimerl T."/>
            <person name="Brune A."/>
        </authorList>
    </citation>
    <scope>NUCLEOTIDE SEQUENCE [LARGE SCALE GENOMIC DNA]</scope>
    <source>
        <strain evidence="2 3">Ho45</strain>
    </source>
</reference>
<evidence type="ECO:0008006" key="4">
    <source>
        <dbReference type="Google" id="ProtNLM"/>
    </source>
</evidence>
<dbReference type="InterPro" id="IPR013425">
    <property type="entry name" value="Autotrns_rpt"/>
</dbReference>
<evidence type="ECO:0000313" key="3">
    <source>
        <dbReference type="Proteomes" id="UP000244896"/>
    </source>
</evidence>
<gene>
    <name evidence="2" type="ORF">CKA38_05395</name>
</gene>
<dbReference type="Pfam" id="PF12951">
    <property type="entry name" value="PATR"/>
    <property type="match status" value="1"/>
</dbReference>
<dbReference type="AlphaFoldDB" id="A0A2U8E244"/>
<evidence type="ECO:0000313" key="2">
    <source>
        <dbReference type="EMBL" id="AWI08764.1"/>
    </source>
</evidence>
<dbReference type="OrthoDB" id="200380at2"/>
<dbReference type="NCBIfam" id="TIGR02601">
    <property type="entry name" value="autotrns_rpt"/>
    <property type="match status" value="1"/>
</dbReference>
<name>A0A2U8E244_9BACT</name>
<accession>A0A2U8E244</accession>
<proteinExistence type="predicted"/>
<dbReference type="EMBL" id="CP023004">
    <property type="protein sequence ID" value="AWI08764.1"/>
    <property type="molecule type" value="Genomic_DNA"/>
</dbReference>
<keyword evidence="3" id="KW-1185">Reference proteome</keyword>
<organism evidence="2 3">
    <name type="scientific">Ereboglobus luteus</name>
    <dbReference type="NCBI Taxonomy" id="1796921"/>
    <lineage>
        <taxon>Bacteria</taxon>
        <taxon>Pseudomonadati</taxon>
        <taxon>Verrucomicrobiota</taxon>
        <taxon>Opitutia</taxon>
        <taxon>Opitutales</taxon>
        <taxon>Opitutaceae</taxon>
        <taxon>Ereboglobus</taxon>
    </lineage>
</organism>
<keyword evidence="1" id="KW-0732">Signal</keyword>
<dbReference type="SUPFAM" id="SSF51126">
    <property type="entry name" value="Pectin lyase-like"/>
    <property type="match status" value="1"/>
</dbReference>
<protein>
    <recommendedName>
        <fullName evidence="4">ESPR domain-containing protein</fullName>
    </recommendedName>
</protein>
<dbReference type="KEGG" id="elut:CKA38_05395"/>
<sequence>MISQVKNPTTKFRCKWLHSIYMLICGLGFLLSAQLSAQQVSGTFVGTGSLWSEATNWSSATAPGFGSNHDISTFNNDNIAENGARTITVDGLFNLNKLDVLTSWNQTLTLTDGGGMGRGIRLGGTDAAINLSGNAFLTVNANVFLDASAKLDSYQSRMIFNAGKTIDIASHNLLINTVIGSAEVQVRSTIAGTTGGIRKTGAGKLELYGANTFGGGVQLHDGTLRIGGNTALGSGALEIGNGVTPSNLMTIELLTPSLVLSNQIYWNNDLTIANGVTLTQKSITFDYNGIVQLDNGIRQLNISDLTKVVFGRDFVLAGTGGLQVSGGSLSEVSFLNGNNTFSGGYVQWLRQATIGNGTTNITLGALDSGHNYIGTGAVAVNGEGFTLSLNPGAGRTVNMRGGITLDYGAILDVTNGFIVLDGAVLGYGANNLGNKFIFRGDTTFDDANFVNSPDLYFTTTGLITIGGTGMGAGLNHMILNNTGTIALGASAKNIGASQIRMERGVLALGANDQIQAGTALHMDAATALRANGFSATFSGG</sequence>